<evidence type="ECO:0000313" key="9">
    <source>
        <dbReference type="Proteomes" id="UP000076532"/>
    </source>
</evidence>
<evidence type="ECO:0000256" key="2">
    <source>
        <dbReference type="ARBA" id="ARBA00022692"/>
    </source>
</evidence>
<feature type="transmembrane region" description="Helical" evidence="6">
    <location>
        <begin position="191"/>
        <end position="213"/>
    </location>
</feature>
<evidence type="ECO:0000256" key="1">
    <source>
        <dbReference type="ARBA" id="ARBA00004141"/>
    </source>
</evidence>
<dbReference type="AlphaFoldDB" id="A0A166G770"/>
<dbReference type="EMBL" id="KV417582">
    <property type="protein sequence ID" value="KZP17534.1"/>
    <property type="molecule type" value="Genomic_DNA"/>
</dbReference>
<dbReference type="GO" id="GO:0016020">
    <property type="term" value="C:membrane"/>
    <property type="evidence" value="ECO:0007669"/>
    <property type="project" value="UniProtKB-SubCell"/>
</dbReference>
<keyword evidence="9" id="KW-1185">Reference proteome</keyword>
<evidence type="ECO:0000256" key="5">
    <source>
        <dbReference type="ARBA" id="ARBA00038359"/>
    </source>
</evidence>
<keyword evidence="3 6" id="KW-1133">Transmembrane helix</keyword>
<dbReference type="OrthoDB" id="3229610at2759"/>
<organism evidence="8 9">
    <name type="scientific">Athelia psychrophila</name>
    <dbReference type="NCBI Taxonomy" id="1759441"/>
    <lineage>
        <taxon>Eukaryota</taxon>
        <taxon>Fungi</taxon>
        <taxon>Dikarya</taxon>
        <taxon>Basidiomycota</taxon>
        <taxon>Agaricomycotina</taxon>
        <taxon>Agaricomycetes</taxon>
        <taxon>Agaricomycetidae</taxon>
        <taxon>Atheliales</taxon>
        <taxon>Atheliaceae</taxon>
        <taxon>Athelia</taxon>
    </lineage>
</organism>
<feature type="transmembrane region" description="Helical" evidence="6">
    <location>
        <begin position="41"/>
        <end position="60"/>
    </location>
</feature>
<feature type="transmembrane region" description="Helical" evidence="6">
    <location>
        <begin position="155"/>
        <end position="179"/>
    </location>
</feature>
<dbReference type="InterPro" id="IPR049326">
    <property type="entry name" value="Rhodopsin_dom_fungi"/>
</dbReference>
<evidence type="ECO:0000256" key="6">
    <source>
        <dbReference type="SAM" id="Phobius"/>
    </source>
</evidence>
<reference evidence="8 9" key="1">
    <citation type="journal article" date="2016" name="Mol. Biol. Evol.">
        <title>Comparative Genomics of Early-Diverging Mushroom-Forming Fungi Provides Insights into the Origins of Lignocellulose Decay Capabilities.</title>
        <authorList>
            <person name="Nagy L.G."/>
            <person name="Riley R."/>
            <person name="Tritt A."/>
            <person name="Adam C."/>
            <person name="Daum C."/>
            <person name="Floudas D."/>
            <person name="Sun H."/>
            <person name="Yadav J.S."/>
            <person name="Pangilinan J."/>
            <person name="Larsson K.H."/>
            <person name="Matsuura K."/>
            <person name="Barry K."/>
            <person name="Labutti K."/>
            <person name="Kuo R."/>
            <person name="Ohm R.A."/>
            <person name="Bhattacharya S.S."/>
            <person name="Shirouzu T."/>
            <person name="Yoshinaga Y."/>
            <person name="Martin F.M."/>
            <person name="Grigoriev I.V."/>
            <person name="Hibbett D.S."/>
        </authorList>
    </citation>
    <scope>NUCLEOTIDE SEQUENCE [LARGE SCALE GENOMIC DNA]</scope>
    <source>
        <strain evidence="8 9">CBS 109695</strain>
    </source>
</reference>
<gene>
    <name evidence="8" type="ORF">FIBSPDRAFT_1046849</name>
</gene>
<dbReference type="PANTHER" id="PTHR33048:SF47">
    <property type="entry name" value="INTEGRAL MEMBRANE PROTEIN-RELATED"/>
    <property type="match status" value="1"/>
</dbReference>
<evidence type="ECO:0000259" key="7">
    <source>
        <dbReference type="Pfam" id="PF20684"/>
    </source>
</evidence>
<proteinExistence type="inferred from homology"/>
<dbReference type="Pfam" id="PF20684">
    <property type="entry name" value="Fung_rhodopsin"/>
    <property type="match status" value="1"/>
</dbReference>
<feature type="transmembrane region" description="Helical" evidence="6">
    <location>
        <begin position="12"/>
        <end position="29"/>
    </location>
</feature>
<feature type="transmembrane region" description="Helical" evidence="6">
    <location>
        <begin position="112"/>
        <end position="135"/>
    </location>
</feature>
<dbReference type="Proteomes" id="UP000076532">
    <property type="component" value="Unassembled WGS sequence"/>
</dbReference>
<comment type="similarity">
    <text evidence="5">Belongs to the SAT4 family.</text>
</comment>
<feature type="transmembrane region" description="Helical" evidence="6">
    <location>
        <begin position="72"/>
        <end position="91"/>
    </location>
</feature>
<keyword evidence="2 6" id="KW-0812">Transmembrane</keyword>
<evidence type="ECO:0000256" key="4">
    <source>
        <dbReference type="ARBA" id="ARBA00023136"/>
    </source>
</evidence>
<protein>
    <recommendedName>
        <fullName evidence="7">Rhodopsin domain-containing protein</fullName>
    </recommendedName>
</protein>
<feature type="domain" description="Rhodopsin" evidence="7">
    <location>
        <begin position="26"/>
        <end position="246"/>
    </location>
</feature>
<comment type="subcellular location">
    <subcellularLocation>
        <location evidence="1">Membrane</location>
        <topology evidence="1">Multi-pass membrane protein</topology>
    </subcellularLocation>
</comment>
<dbReference type="STRING" id="436010.A0A166G770"/>
<keyword evidence="4 6" id="KW-0472">Membrane</keyword>
<sequence>MPSLLVTDQVVSTVFPCLAIVITAFRLVIQYRRRQLWWEDLWAAVAMACTLSSVLAYWWFSLVVAKPHHNKSSFVVSWWLGDLTFTAALWAPRISLTFSIIRISHPTGRLRMVASLTAGLFACFFASQIIQKVYICRDVKSWINNTTQGCKGGGHIAITEICMDVVSDFLLVAMASLLLRDARQLKSQRKLIRGLFSASILTTLSSIVHAIFVTRTDDFLAMSMTGILEASISLIVCNLPVVVTCFYRHFRRMHAEDVYDYATDSSVRASLENTLDASAIAQTDLTYTAGPMTSISTQSLSAFHDHDPK</sequence>
<feature type="transmembrane region" description="Helical" evidence="6">
    <location>
        <begin position="219"/>
        <end position="247"/>
    </location>
</feature>
<evidence type="ECO:0000313" key="8">
    <source>
        <dbReference type="EMBL" id="KZP17534.1"/>
    </source>
</evidence>
<dbReference type="PANTHER" id="PTHR33048">
    <property type="entry name" value="PTH11-LIKE INTEGRAL MEMBRANE PROTEIN (AFU_ORTHOLOGUE AFUA_5G11245)"/>
    <property type="match status" value="1"/>
</dbReference>
<accession>A0A166G770</accession>
<name>A0A166G770_9AGAM</name>
<evidence type="ECO:0000256" key="3">
    <source>
        <dbReference type="ARBA" id="ARBA00022989"/>
    </source>
</evidence>
<dbReference type="InterPro" id="IPR052337">
    <property type="entry name" value="SAT4-like"/>
</dbReference>